<sequence>QQCIFCSSTSCFVVIEKITMSLISCLLLLWALLADAAQARNAEPTKIGNEPVHLTSDMRIINGGTVGLGSNFQPHVTTTGAATLPVGEKLSQAVGYPRVSDWLCSRLIQTMTANRGSPDMSKKHICALGILQEISAP</sequence>
<feature type="non-terminal residue" evidence="1">
    <location>
        <position position="137"/>
    </location>
</feature>
<gene>
    <name evidence="1" type="ORF">CTOB1V02_LOCUS10296</name>
</gene>
<evidence type="ECO:0000313" key="1">
    <source>
        <dbReference type="EMBL" id="CAD7232461.1"/>
    </source>
</evidence>
<dbReference type="EMBL" id="OB664683">
    <property type="protein sequence ID" value="CAD7232461.1"/>
    <property type="molecule type" value="Genomic_DNA"/>
</dbReference>
<protein>
    <submittedName>
        <fullName evidence="1">Uncharacterized protein</fullName>
    </submittedName>
</protein>
<reference evidence="1" key="1">
    <citation type="submission" date="2020-11" db="EMBL/GenBank/DDBJ databases">
        <authorList>
            <person name="Tran Van P."/>
        </authorList>
    </citation>
    <scope>NUCLEOTIDE SEQUENCE</scope>
</reference>
<proteinExistence type="predicted"/>
<accession>A0A7R8WNS3</accession>
<dbReference type="AlphaFoldDB" id="A0A7R8WNS3"/>
<name>A0A7R8WNS3_9CRUS</name>
<organism evidence="1">
    <name type="scientific">Cyprideis torosa</name>
    <dbReference type="NCBI Taxonomy" id="163714"/>
    <lineage>
        <taxon>Eukaryota</taxon>
        <taxon>Metazoa</taxon>
        <taxon>Ecdysozoa</taxon>
        <taxon>Arthropoda</taxon>
        <taxon>Crustacea</taxon>
        <taxon>Oligostraca</taxon>
        <taxon>Ostracoda</taxon>
        <taxon>Podocopa</taxon>
        <taxon>Podocopida</taxon>
        <taxon>Cytherocopina</taxon>
        <taxon>Cytheroidea</taxon>
        <taxon>Cytherideidae</taxon>
        <taxon>Cyprideis</taxon>
    </lineage>
</organism>